<evidence type="ECO:0000256" key="5">
    <source>
        <dbReference type="ARBA" id="ARBA00023004"/>
    </source>
</evidence>
<dbReference type="InterPro" id="IPR011041">
    <property type="entry name" value="Quinoprot_gluc/sorb_DH_b-prop"/>
</dbReference>
<dbReference type="Pfam" id="PF07995">
    <property type="entry name" value="GSDH"/>
    <property type="match status" value="1"/>
</dbReference>
<protein>
    <submittedName>
        <fullName evidence="11">Cytochrome c-551</fullName>
    </submittedName>
</protein>
<evidence type="ECO:0000256" key="4">
    <source>
        <dbReference type="ARBA" id="ARBA00022982"/>
    </source>
</evidence>
<dbReference type="RefSeq" id="WP_109322020.1">
    <property type="nucleotide sequence ID" value="NZ_CP029346.1"/>
</dbReference>
<dbReference type="GO" id="GO:0009055">
    <property type="term" value="F:electron transfer activity"/>
    <property type="evidence" value="ECO:0007669"/>
    <property type="project" value="InterPro"/>
</dbReference>
<keyword evidence="4" id="KW-0249">Electron transport</keyword>
<dbReference type="SMART" id="SM00089">
    <property type="entry name" value="PKD"/>
    <property type="match status" value="1"/>
</dbReference>
<evidence type="ECO:0000313" key="12">
    <source>
        <dbReference type="Proteomes" id="UP000245468"/>
    </source>
</evidence>
<organism evidence="11 12">
    <name type="scientific">Aquirufa nivalisilvae</name>
    <dbReference type="NCBI Taxonomy" id="2516557"/>
    <lineage>
        <taxon>Bacteria</taxon>
        <taxon>Pseudomonadati</taxon>
        <taxon>Bacteroidota</taxon>
        <taxon>Cytophagia</taxon>
        <taxon>Cytophagales</taxon>
        <taxon>Flectobacillaceae</taxon>
        <taxon>Aquirufa</taxon>
    </lineage>
</organism>
<feature type="binding site" description="covalent" evidence="6">
    <location>
        <position position="882"/>
    </location>
    <ligand>
        <name>heme c</name>
        <dbReference type="ChEBI" id="CHEBI:61717"/>
    </ligand>
</feature>
<dbReference type="PANTHER" id="PTHR40469">
    <property type="entry name" value="SECRETED GLYCOSYL HYDROLASE"/>
    <property type="match status" value="1"/>
</dbReference>
<dbReference type="OrthoDB" id="9816308at2"/>
<dbReference type="CDD" id="cd04084">
    <property type="entry name" value="CBM6_xylanase-like"/>
    <property type="match status" value="1"/>
</dbReference>
<comment type="PTM">
    <text evidence="6">Binds 1 heme c group covalently per subunit.</text>
</comment>
<dbReference type="Pfam" id="PF00034">
    <property type="entry name" value="Cytochrom_C"/>
    <property type="match status" value="1"/>
</dbReference>
<dbReference type="InterPro" id="IPR013783">
    <property type="entry name" value="Ig-like_fold"/>
</dbReference>
<evidence type="ECO:0000256" key="3">
    <source>
        <dbReference type="ARBA" id="ARBA00022723"/>
    </source>
</evidence>
<dbReference type="InterPro" id="IPR036909">
    <property type="entry name" value="Cyt_c-like_dom_sf"/>
</dbReference>
<evidence type="ECO:0000256" key="7">
    <source>
        <dbReference type="SAM" id="MobiDB-lite"/>
    </source>
</evidence>
<feature type="domain" description="PKD" evidence="9">
    <location>
        <begin position="712"/>
        <end position="793"/>
    </location>
</feature>
<dbReference type="InterPro" id="IPR022409">
    <property type="entry name" value="PKD/Chitinase_dom"/>
</dbReference>
<dbReference type="GO" id="GO:0020037">
    <property type="term" value="F:heme binding"/>
    <property type="evidence" value="ECO:0007669"/>
    <property type="project" value="InterPro"/>
</dbReference>
<evidence type="ECO:0000313" key="11">
    <source>
        <dbReference type="EMBL" id="AWL08257.1"/>
    </source>
</evidence>
<dbReference type="InterPro" id="IPR000601">
    <property type="entry name" value="PKD_dom"/>
</dbReference>
<dbReference type="SUPFAM" id="SSF50952">
    <property type="entry name" value="Soluble quinoprotein glucose dehydrogenase"/>
    <property type="match status" value="1"/>
</dbReference>
<reference evidence="12" key="1">
    <citation type="submission" date="2018-05" db="EMBL/GenBank/DDBJ databases">
        <title>Pseudarcicella sp. HME7025 Genome sequencing and assembly.</title>
        <authorList>
            <person name="Kim H."/>
            <person name="Kang H."/>
            <person name="Joh K."/>
        </authorList>
    </citation>
    <scope>NUCLEOTIDE SEQUENCE [LARGE SCALE GENOMIC DNA]</scope>
    <source>
        <strain evidence="12">HME7025</strain>
    </source>
</reference>
<dbReference type="PRINTS" id="PR00606">
    <property type="entry name" value="CYTCHROMECID"/>
</dbReference>
<gene>
    <name evidence="11" type="ORF">HME7025_00384</name>
</gene>
<dbReference type="Pfam" id="PF18911">
    <property type="entry name" value="PKD_4"/>
    <property type="match status" value="1"/>
</dbReference>
<keyword evidence="12" id="KW-1185">Reference proteome</keyword>
<evidence type="ECO:0000256" key="6">
    <source>
        <dbReference type="PIRSR" id="PIRSR602324-1"/>
    </source>
</evidence>
<dbReference type="Gene3D" id="2.60.120.260">
    <property type="entry name" value="Galactose-binding domain-like"/>
    <property type="match status" value="1"/>
</dbReference>
<feature type="binding site" description="covalent" evidence="6">
    <location>
        <position position="878"/>
    </location>
    <ligand>
        <name>heme c</name>
        <dbReference type="ChEBI" id="CHEBI:61717"/>
    </ligand>
</feature>
<dbReference type="Gene3D" id="3.40.50.880">
    <property type="match status" value="1"/>
</dbReference>
<dbReference type="SUPFAM" id="SSF46626">
    <property type="entry name" value="Cytochrome c"/>
    <property type="match status" value="1"/>
</dbReference>
<dbReference type="EMBL" id="CP029346">
    <property type="protein sequence ID" value="AWL08257.1"/>
    <property type="molecule type" value="Genomic_DNA"/>
</dbReference>
<dbReference type="InterPro" id="IPR002324">
    <property type="entry name" value="Cyt_c_ID"/>
</dbReference>
<dbReference type="KEGG" id="psez:HME7025_00384"/>
<evidence type="ECO:0000259" key="9">
    <source>
        <dbReference type="PROSITE" id="PS50093"/>
    </source>
</evidence>
<dbReference type="InterPro" id="IPR009056">
    <property type="entry name" value="Cyt_c-like_dom"/>
</dbReference>
<dbReference type="InterPro" id="IPR029010">
    <property type="entry name" value="ThuA-like"/>
</dbReference>
<feature type="signal peptide" evidence="8">
    <location>
        <begin position="1"/>
        <end position="27"/>
    </location>
</feature>
<dbReference type="InterPro" id="IPR035986">
    <property type="entry name" value="PKD_dom_sf"/>
</dbReference>
<keyword evidence="1" id="KW-0813">Transport</keyword>
<feature type="chain" id="PRO_5015552511" evidence="8">
    <location>
        <begin position="28"/>
        <end position="1123"/>
    </location>
</feature>
<dbReference type="Gene3D" id="2.60.40.10">
    <property type="entry name" value="Immunoglobulins"/>
    <property type="match status" value="1"/>
</dbReference>
<keyword evidence="3 6" id="KW-0479">Metal-binding</keyword>
<dbReference type="GO" id="GO:0005506">
    <property type="term" value="F:iron ion binding"/>
    <property type="evidence" value="ECO:0007669"/>
    <property type="project" value="InterPro"/>
</dbReference>
<keyword evidence="5 6" id="KW-0408">Iron</keyword>
<evidence type="ECO:0000259" key="10">
    <source>
        <dbReference type="PROSITE" id="PS51007"/>
    </source>
</evidence>
<proteinExistence type="predicted"/>
<dbReference type="InterPro" id="IPR012938">
    <property type="entry name" value="Glc/Sorbosone_DH"/>
</dbReference>
<dbReference type="PROSITE" id="PS50093">
    <property type="entry name" value="PKD"/>
    <property type="match status" value="1"/>
</dbReference>
<dbReference type="PANTHER" id="PTHR40469:SF2">
    <property type="entry name" value="GALACTOSE-BINDING DOMAIN-LIKE SUPERFAMILY PROTEIN"/>
    <property type="match status" value="1"/>
</dbReference>
<sequence>MKHKFFGSVRIMASICLACLFSLSLVAQDKNVLKGKKVLVFSSTKGFRHSSIEPGKIAFLKMAAEKGFSVDTTENAAAFTENNLKKYRVVVFLNTTGNVLNDPQQNAFERFIQAGGGYLGIHAATDTEYDWPWYGKLSGGYFASHPGRPNVQEGKMNVVDGSHISTSHMPASFIRKDEFYDIKEFNKDVKVLVTVDEKTYKDGKMGDFHPMAWYHEYDGGRAFYTNWGHTHETFSEDLVLKHIWGGLQWVASGADINYNKKLRTGVLPEENRFTKITLDRNLDEPTELAVTNQGKIFFAERKGKLKMYDPKKGKTKVVANLDVFNKFEYGLMGMNIDPNYDQNKWIYLFYSPQTGQPDTAQHLSRFTYDDLKDTLLMNTEKVLLRVPVKRTGCCHTGGSIAWDKAGNLFLSTGDDTNPFESNGYGPIDNRPGRAGWDARSTSSNTNDLRGKIMRIKPTADGSYTIPKGNLFPEKTPHAKAEIYVMGNRNPYRIAVDQRTGFLYWGEVGPDAGENSPKYGSRGYDEVNQAREAGYFGWPLFVGNNQTYNQRDFVKDSTWAKFSVEAPINNSPHNTGFAHLPTPQKAFIFYPYVDSPDFGPVIGKGSRNAMAGPVYYSEDFPATSKTKFPSYYDGKLFAYDWARDIIYTVSMKQNGDFDSMERFLPSVKFSHPIDMQFAQDGTFYGLEYGPNWFAQNEEATLYKIEYNGGNRPPKVEIAADKKVGASPLKVKFSSEGTLDYDGDAVKYAWSFGDGQTSTLANPTVTYTKSGVFKAVLKVKDAKGNVSSAETIIKVGNEIPKVDVSIEGNKSFYWNDKPVKYQVKVEDKEDGSLSNKKIAEEDVVLNINYLQGFDKTLIEQGHQSNTSFSNGKRLIELSDCKTCHAVEKKSIGPSYTEVSKKYRASTANIDMLAKKVISGGGGVWGEQVMAAHPQIKSDDAKEMVRYILSLSDTKKTSKPLKGEYVTNDSGKPGTFLFVASYTDKGGSKVGSATGQQVITLRNSRVAAASADQTSKTMKYKIDGVGELLVATADKGYANFGVIDLTGIKSIQVSSFVMPGQTAGGKLELRSGSPTGTLLGSIDINTTGQASMPVNVSGSQNLYFVFSNPNAGDKPLYGLKEIYFEN</sequence>
<dbReference type="Pfam" id="PF06283">
    <property type="entry name" value="ThuA"/>
    <property type="match status" value="1"/>
</dbReference>
<evidence type="ECO:0000256" key="2">
    <source>
        <dbReference type="ARBA" id="ARBA00022617"/>
    </source>
</evidence>
<name>A0A2S2DTX6_9BACT</name>
<dbReference type="Proteomes" id="UP000245468">
    <property type="component" value="Chromosome"/>
</dbReference>
<dbReference type="InterPro" id="IPR011042">
    <property type="entry name" value="6-blade_b-propeller_TolB-like"/>
</dbReference>
<dbReference type="SUPFAM" id="SSF49299">
    <property type="entry name" value="PKD domain"/>
    <property type="match status" value="1"/>
</dbReference>
<dbReference type="PROSITE" id="PS51007">
    <property type="entry name" value="CYTC"/>
    <property type="match status" value="1"/>
</dbReference>
<feature type="binding site" description="covalent" evidence="6">
    <location>
        <position position="927"/>
    </location>
    <ligand>
        <name>heme c</name>
        <dbReference type="ChEBI" id="CHEBI:61717"/>
    </ligand>
</feature>
<dbReference type="InterPro" id="IPR029062">
    <property type="entry name" value="Class_I_gatase-like"/>
</dbReference>
<dbReference type="AlphaFoldDB" id="A0A2S2DTX6"/>
<keyword evidence="8" id="KW-0732">Signal</keyword>
<feature type="region of interest" description="Disordered" evidence="7">
    <location>
        <begin position="423"/>
        <end position="445"/>
    </location>
</feature>
<evidence type="ECO:0000256" key="1">
    <source>
        <dbReference type="ARBA" id="ARBA00022448"/>
    </source>
</evidence>
<dbReference type="SUPFAM" id="SSF52317">
    <property type="entry name" value="Class I glutamine amidotransferase-like"/>
    <property type="match status" value="1"/>
</dbReference>
<evidence type="ECO:0000256" key="8">
    <source>
        <dbReference type="SAM" id="SignalP"/>
    </source>
</evidence>
<accession>A0A2S2DTX6</accession>
<dbReference type="Gene3D" id="1.10.760.10">
    <property type="entry name" value="Cytochrome c-like domain"/>
    <property type="match status" value="1"/>
</dbReference>
<dbReference type="Gene3D" id="2.120.10.30">
    <property type="entry name" value="TolB, C-terminal domain"/>
    <property type="match status" value="1"/>
</dbReference>
<dbReference type="CDD" id="cd00146">
    <property type="entry name" value="PKD"/>
    <property type="match status" value="1"/>
</dbReference>
<feature type="domain" description="Cytochrome c" evidence="10">
    <location>
        <begin position="864"/>
        <end position="949"/>
    </location>
</feature>
<keyword evidence="2 6" id="KW-0349">Heme</keyword>